<sequence length="38" mass="4353">MQADLFPRPHQLPAAVSDFVGREELVQSMVDLVTRSRR</sequence>
<proteinExistence type="predicted"/>
<protein>
    <submittedName>
        <fullName evidence="1">Uncharacterized protein</fullName>
    </submittedName>
</protein>
<evidence type="ECO:0000313" key="2">
    <source>
        <dbReference type="Proteomes" id="UP000246005"/>
    </source>
</evidence>
<dbReference type="EMBL" id="QGHB01000011">
    <property type="protein sequence ID" value="PWK83353.1"/>
    <property type="molecule type" value="Genomic_DNA"/>
</dbReference>
<gene>
    <name evidence="1" type="ORF">C8D88_111238</name>
</gene>
<dbReference type="AlphaFoldDB" id="A0A316HQ27"/>
<dbReference type="Proteomes" id="UP000246005">
    <property type="component" value="Unassembled WGS sequence"/>
</dbReference>
<organism evidence="1 2">
    <name type="scientific">Lentzea atacamensis</name>
    <dbReference type="NCBI Taxonomy" id="531938"/>
    <lineage>
        <taxon>Bacteria</taxon>
        <taxon>Bacillati</taxon>
        <taxon>Actinomycetota</taxon>
        <taxon>Actinomycetes</taxon>
        <taxon>Pseudonocardiales</taxon>
        <taxon>Pseudonocardiaceae</taxon>
        <taxon>Lentzea</taxon>
    </lineage>
</organism>
<reference evidence="1 2" key="1">
    <citation type="submission" date="2018-05" db="EMBL/GenBank/DDBJ databases">
        <title>Genomic Encyclopedia of Type Strains, Phase IV (KMG-IV): sequencing the most valuable type-strain genomes for metagenomic binning, comparative biology and taxonomic classification.</title>
        <authorList>
            <person name="Goeker M."/>
        </authorList>
    </citation>
    <scope>NUCLEOTIDE SEQUENCE [LARGE SCALE GENOMIC DNA]</scope>
    <source>
        <strain evidence="1 2">DSM 45480</strain>
    </source>
</reference>
<accession>A0A316HQ27</accession>
<comment type="caution">
    <text evidence="1">The sequence shown here is derived from an EMBL/GenBank/DDBJ whole genome shotgun (WGS) entry which is preliminary data.</text>
</comment>
<evidence type="ECO:0000313" key="1">
    <source>
        <dbReference type="EMBL" id="PWK83353.1"/>
    </source>
</evidence>
<name>A0A316HQ27_9PSEU</name>